<dbReference type="PANTHER" id="PTHR43032">
    <property type="entry name" value="PROTEIN-METHIONINE-SULFOXIDE REDUCTASE"/>
    <property type="match status" value="1"/>
</dbReference>
<dbReference type="EMBL" id="CP073910">
    <property type="protein sequence ID" value="QUT05975.1"/>
    <property type="molecule type" value="Genomic_DNA"/>
</dbReference>
<reference evidence="2" key="1">
    <citation type="submission" date="2021-04" db="EMBL/GenBank/DDBJ databases">
        <title>Isolation of p-tert-butylphenol degrading bacteria Sphingobium phenoxybenzoativorans Tas13 from active sludge.</title>
        <authorList>
            <person name="Li Y."/>
        </authorList>
    </citation>
    <scope>NUCLEOTIDE SEQUENCE</scope>
    <source>
        <strain evidence="2">Tas13</strain>
    </source>
</reference>
<sequence>MILSRRTLIGSMAATMLTGCDRLAEHENVQRILFSAENFHRWAQRSLMDRNALAREFSAADISPIFRANGTANPNTDAYKAIWRTDFADWRLKVTGMVGRPLSLSLAQLHALPHREQITRHDCVEGWSAIGKWRGVPLRTILDAARLSTRAKYLVFRCADTMGSGHPYYDSIDMIDAFHPQTILAFALNDKPLSVANGAPLRLRVERQLGYKQAKYLMAIEAVDSLSGIGRGKGGYWEDYAGYDWYAGI</sequence>
<dbReference type="InterPro" id="IPR036374">
    <property type="entry name" value="OxRdtase_Mopterin-bd_sf"/>
</dbReference>
<name>A0A975K732_9SPHN</name>
<feature type="domain" description="Oxidoreductase molybdopterin-binding" evidence="1">
    <location>
        <begin position="84"/>
        <end position="224"/>
    </location>
</feature>
<evidence type="ECO:0000313" key="3">
    <source>
        <dbReference type="Proteomes" id="UP000681425"/>
    </source>
</evidence>
<keyword evidence="3" id="KW-1185">Reference proteome</keyword>
<dbReference type="KEGG" id="spph:KFK14_00210"/>
<evidence type="ECO:0000259" key="1">
    <source>
        <dbReference type="Pfam" id="PF00174"/>
    </source>
</evidence>
<dbReference type="AlphaFoldDB" id="A0A975K732"/>
<dbReference type="Gene3D" id="3.90.420.10">
    <property type="entry name" value="Oxidoreductase, molybdopterin-binding domain"/>
    <property type="match status" value="1"/>
</dbReference>
<dbReference type="Pfam" id="PF00174">
    <property type="entry name" value="Oxidored_molyb"/>
    <property type="match status" value="1"/>
</dbReference>
<dbReference type="Proteomes" id="UP000681425">
    <property type="component" value="Chromosome"/>
</dbReference>
<dbReference type="SUPFAM" id="SSF56524">
    <property type="entry name" value="Oxidoreductase molybdopterin-binding domain"/>
    <property type="match status" value="1"/>
</dbReference>
<evidence type="ECO:0000313" key="2">
    <source>
        <dbReference type="EMBL" id="QUT05975.1"/>
    </source>
</evidence>
<accession>A0A975K732</accession>
<dbReference type="PROSITE" id="PS51257">
    <property type="entry name" value="PROKAR_LIPOPROTEIN"/>
    <property type="match status" value="1"/>
</dbReference>
<dbReference type="InterPro" id="IPR000572">
    <property type="entry name" value="OxRdtase_Mopterin-bd_dom"/>
</dbReference>
<dbReference type="RefSeq" id="WP_212609450.1">
    <property type="nucleotide sequence ID" value="NZ_CP073910.1"/>
</dbReference>
<proteinExistence type="predicted"/>
<organism evidence="2 3">
    <name type="scientific">Sphingobium phenoxybenzoativorans</name>
    <dbReference type="NCBI Taxonomy" id="1592790"/>
    <lineage>
        <taxon>Bacteria</taxon>
        <taxon>Pseudomonadati</taxon>
        <taxon>Pseudomonadota</taxon>
        <taxon>Alphaproteobacteria</taxon>
        <taxon>Sphingomonadales</taxon>
        <taxon>Sphingomonadaceae</taxon>
        <taxon>Sphingobium</taxon>
    </lineage>
</organism>
<gene>
    <name evidence="2" type="ORF">KFK14_00210</name>
</gene>
<dbReference type="CDD" id="cd02108">
    <property type="entry name" value="bact_SO_family_Moco"/>
    <property type="match status" value="1"/>
</dbReference>
<dbReference type="PANTHER" id="PTHR43032:SF2">
    <property type="entry name" value="BLL0505 PROTEIN"/>
    <property type="match status" value="1"/>
</dbReference>
<protein>
    <submittedName>
        <fullName evidence="2">Molybdopterin-binding protein</fullName>
    </submittedName>
</protein>